<proteinExistence type="inferred from homology"/>
<keyword evidence="8 10" id="KW-0676">Redox-active center</keyword>
<evidence type="ECO:0000256" key="1">
    <source>
        <dbReference type="ARBA" id="ARBA00007532"/>
    </source>
</evidence>
<dbReference type="InterPro" id="IPR012999">
    <property type="entry name" value="Pyr_OxRdtase_I_AS"/>
</dbReference>
<dbReference type="PROSITE" id="PS00076">
    <property type="entry name" value="PYRIDINE_REDOX_1"/>
    <property type="match status" value="1"/>
</dbReference>
<dbReference type="FunFam" id="3.30.390.30:FF:000001">
    <property type="entry name" value="Dihydrolipoyl dehydrogenase"/>
    <property type="match status" value="1"/>
</dbReference>
<evidence type="ECO:0000256" key="3">
    <source>
        <dbReference type="ARBA" id="ARBA00022630"/>
    </source>
</evidence>
<reference evidence="13 14" key="1">
    <citation type="submission" date="2022-09" db="EMBL/GenBank/DDBJ databases">
        <title>Enrichment on poylsaccharides allowed isolation of novel metabolic and taxonomic groups of Haloarchaea.</title>
        <authorList>
            <person name="Sorokin D.Y."/>
            <person name="Elcheninov A.G."/>
            <person name="Khizhniak T.V."/>
            <person name="Kolganova T.V."/>
            <person name="Kublanov I.V."/>
        </authorList>
    </citation>
    <scope>NUCLEOTIDE SEQUENCE [LARGE SCALE GENOMIC DNA]</scope>
    <source>
        <strain evidence="13 14">AArc-curdl1</strain>
    </source>
</reference>
<keyword evidence="6 10" id="KW-0520">NAD</keyword>
<evidence type="ECO:0000259" key="12">
    <source>
        <dbReference type="Pfam" id="PF07992"/>
    </source>
</evidence>
<dbReference type="PRINTS" id="PR00411">
    <property type="entry name" value="PNDRDTASEI"/>
</dbReference>
<dbReference type="InterPro" id="IPR001100">
    <property type="entry name" value="Pyr_nuc-diS_OxRdtase"/>
</dbReference>
<protein>
    <recommendedName>
        <fullName evidence="2 10">Dihydrolipoyl dehydrogenase</fullName>
        <ecNumber evidence="2 10">1.8.1.4</ecNumber>
    </recommendedName>
</protein>
<feature type="domain" description="Pyridine nucleotide-disulphide oxidoreductase dimerisation" evidence="11">
    <location>
        <begin position="363"/>
        <end position="472"/>
    </location>
</feature>
<evidence type="ECO:0000313" key="14">
    <source>
        <dbReference type="Proteomes" id="UP001321047"/>
    </source>
</evidence>
<dbReference type="InterPro" id="IPR004099">
    <property type="entry name" value="Pyr_nucl-diS_OxRdtase_dimer"/>
</dbReference>
<evidence type="ECO:0000256" key="8">
    <source>
        <dbReference type="ARBA" id="ARBA00023284"/>
    </source>
</evidence>
<evidence type="ECO:0000256" key="7">
    <source>
        <dbReference type="ARBA" id="ARBA00023157"/>
    </source>
</evidence>
<evidence type="ECO:0000256" key="5">
    <source>
        <dbReference type="ARBA" id="ARBA00023002"/>
    </source>
</evidence>
<dbReference type="InterPro" id="IPR050151">
    <property type="entry name" value="Class-I_Pyr_Nuc-Dis_Oxidored"/>
</dbReference>
<keyword evidence="3 10" id="KW-0285">Flavoprotein</keyword>
<evidence type="ECO:0000256" key="9">
    <source>
        <dbReference type="ARBA" id="ARBA00049187"/>
    </source>
</evidence>
<dbReference type="InterPro" id="IPR016156">
    <property type="entry name" value="FAD/NAD-linked_Rdtase_dimer_sf"/>
</dbReference>
<gene>
    <name evidence="13" type="primary">lpdA</name>
    <name evidence="13" type="ORF">OB919_18580</name>
</gene>
<dbReference type="Pfam" id="PF07992">
    <property type="entry name" value="Pyr_redox_2"/>
    <property type="match status" value="1"/>
</dbReference>
<dbReference type="InterPro" id="IPR023753">
    <property type="entry name" value="FAD/NAD-binding_dom"/>
</dbReference>
<dbReference type="InterPro" id="IPR036188">
    <property type="entry name" value="FAD/NAD-bd_sf"/>
</dbReference>
<dbReference type="AlphaFoldDB" id="A0AAP2ZB09"/>
<evidence type="ECO:0000256" key="4">
    <source>
        <dbReference type="ARBA" id="ARBA00022827"/>
    </source>
</evidence>
<dbReference type="InterPro" id="IPR006258">
    <property type="entry name" value="Lipoamide_DH"/>
</dbReference>
<dbReference type="GO" id="GO:0050660">
    <property type="term" value="F:flavin adenine dinucleotide binding"/>
    <property type="evidence" value="ECO:0007669"/>
    <property type="project" value="InterPro"/>
</dbReference>
<dbReference type="PIRSF" id="PIRSF000350">
    <property type="entry name" value="Mercury_reductase_MerA"/>
    <property type="match status" value="1"/>
</dbReference>
<accession>A0AAP2ZB09</accession>
<keyword evidence="7" id="KW-1015">Disulfide bond</keyword>
<keyword evidence="14" id="KW-1185">Reference proteome</keyword>
<dbReference type="Gene3D" id="3.30.390.30">
    <property type="match status" value="1"/>
</dbReference>
<comment type="miscellaneous">
    <text evidence="10">The active site is a redox-active disulfide bond.</text>
</comment>
<dbReference type="SUPFAM" id="SSF55424">
    <property type="entry name" value="FAD/NAD-linked reductases, dimerisation (C-terminal) domain"/>
    <property type="match status" value="1"/>
</dbReference>
<keyword evidence="4 10" id="KW-0274">FAD</keyword>
<dbReference type="PANTHER" id="PTHR22912">
    <property type="entry name" value="DISULFIDE OXIDOREDUCTASE"/>
    <property type="match status" value="1"/>
</dbReference>
<dbReference type="SUPFAM" id="SSF51905">
    <property type="entry name" value="FAD/NAD(P)-binding domain"/>
    <property type="match status" value="1"/>
</dbReference>
<dbReference type="PANTHER" id="PTHR22912:SF160">
    <property type="entry name" value="DIHYDROLIPOYL DEHYDROGENASE"/>
    <property type="match status" value="1"/>
</dbReference>
<evidence type="ECO:0000256" key="6">
    <source>
        <dbReference type="ARBA" id="ARBA00023027"/>
    </source>
</evidence>
<dbReference type="Gene3D" id="3.50.50.60">
    <property type="entry name" value="FAD/NAD(P)-binding domain"/>
    <property type="match status" value="2"/>
</dbReference>
<comment type="cofactor">
    <cofactor evidence="10">
        <name>FAD</name>
        <dbReference type="ChEBI" id="CHEBI:57692"/>
    </cofactor>
    <text evidence="10">Binds 1 FAD per subunit.</text>
</comment>
<name>A0AAP2ZB09_9EURY</name>
<feature type="domain" description="FAD/NAD(P)-binding" evidence="12">
    <location>
        <begin position="11"/>
        <end position="344"/>
    </location>
</feature>
<comment type="caution">
    <text evidence="13">The sequence shown here is derived from an EMBL/GenBank/DDBJ whole genome shotgun (WGS) entry which is preliminary data.</text>
</comment>
<dbReference type="NCBIfam" id="TIGR01350">
    <property type="entry name" value="lipoamide_DH"/>
    <property type="match status" value="1"/>
</dbReference>
<dbReference type="GO" id="GO:0004148">
    <property type="term" value="F:dihydrolipoyl dehydrogenase (NADH) activity"/>
    <property type="evidence" value="ECO:0007669"/>
    <property type="project" value="UniProtKB-EC"/>
</dbReference>
<organism evidence="13 14">
    <name type="scientific">Natronosalvus hydrolyticus</name>
    <dbReference type="NCBI Taxonomy" id="2979988"/>
    <lineage>
        <taxon>Archaea</taxon>
        <taxon>Methanobacteriati</taxon>
        <taxon>Methanobacteriota</taxon>
        <taxon>Stenosarchaea group</taxon>
        <taxon>Halobacteria</taxon>
        <taxon>Halobacteriales</taxon>
        <taxon>Natrialbaceae</taxon>
        <taxon>Natronosalvus</taxon>
    </lineage>
</organism>
<evidence type="ECO:0000256" key="2">
    <source>
        <dbReference type="ARBA" id="ARBA00012608"/>
    </source>
</evidence>
<dbReference type="EMBL" id="JAOPJZ010000026">
    <property type="protein sequence ID" value="MCU4753959.1"/>
    <property type="molecule type" value="Genomic_DNA"/>
</dbReference>
<dbReference type="GO" id="GO:0006103">
    <property type="term" value="P:2-oxoglutarate metabolic process"/>
    <property type="evidence" value="ECO:0007669"/>
    <property type="project" value="TreeGrafter"/>
</dbReference>
<comment type="similarity">
    <text evidence="1 10">Belongs to the class-I pyridine nucleotide-disulfide oxidoreductase family.</text>
</comment>
<dbReference type="Proteomes" id="UP001321047">
    <property type="component" value="Unassembled WGS sequence"/>
</dbReference>
<evidence type="ECO:0000313" key="13">
    <source>
        <dbReference type="EMBL" id="MCU4753959.1"/>
    </source>
</evidence>
<comment type="catalytic activity">
    <reaction evidence="9 10">
        <text>N(6)-[(R)-dihydrolipoyl]-L-lysyl-[protein] + NAD(+) = N(6)-[(R)-lipoyl]-L-lysyl-[protein] + NADH + H(+)</text>
        <dbReference type="Rhea" id="RHEA:15045"/>
        <dbReference type="Rhea" id="RHEA-COMP:10474"/>
        <dbReference type="Rhea" id="RHEA-COMP:10475"/>
        <dbReference type="ChEBI" id="CHEBI:15378"/>
        <dbReference type="ChEBI" id="CHEBI:57540"/>
        <dbReference type="ChEBI" id="CHEBI:57945"/>
        <dbReference type="ChEBI" id="CHEBI:83099"/>
        <dbReference type="ChEBI" id="CHEBI:83100"/>
        <dbReference type="EC" id="1.8.1.4"/>
    </reaction>
</comment>
<dbReference type="EC" id="1.8.1.4" evidence="2 10"/>
<dbReference type="Pfam" id="PF02852">
    <property type="entry name" value="Pyr_redox_dim"/>
    <property type="match status" value="1"/>
</dbReference>
<keyword evidence="5 10" id="KW-0560">Oxidoreductase</keyword>
<dbReference type="RefSeq" id="WP_342810265.1">
    <property type="nucleotide sequence ID" value="NZ_JAOPJZ010000026.1"/>
</dbReference>
<evidence type="ECO:0000256" key="10">
    <source>
        <dbReference type="RuleBase" id="RU003692"/>
    </source>
</evidence>
<evidence type="ECO:0000259" key="11">
    <source>
        <dbReference type="Pfam" id="PF02852"/>
    </source>
</evidence>
<sequence length="485" mass="50107">MVVGDISTGTDVLVIGAGPAGYVAAIRAGQLDLDVTLVEKEAYGGTCLNHGCIPSKALLAASDVAHQAGNAEEMGVYADPAVDLEGMVGWKDDIVSQLTGGVEKLCKANGVNLIEGTATFDGENTVRVSHGGEGQGSESIDFEHAIIATGSRPIEIPNFAYSDDPVLDSRQALALDSVPDSLVIVGAGYIGMELATVFAKLGTDVQVIEMLEDALPGFDRDLARPVKKRAKSLGIEFHFGYGASNWEPHGDGIRVEAEPAGDAAADGGQAVEEEALELDAEKVLVAVGREPVSDTLDLETAGIETDDRGFITADDRARTNVEHIFAVGDVAGEPMLAHAGSNEGQVAAEVIAGEPAALDYQAMPAAVFTDPEIGTVGMTESEAEDAGFETVVGKFPFQASGRALTTGHTDGFVKIVADAEAGFVLGGHVVGPEASELIAELGLAIELGATLEDVASTVHTHPTLAESVMEAAENALGQAIHTLNR</sequence>
<dbReference type="PRINTS" id="PR00368">
    <property type="entry name" value="FADPNR"/>
</dbReference>